<feature type="transmembrane region" description="Helical" evidence="5">
    <location>
        <begin position="160"/>
        <end position="178"/>
    </location>
</feature>
<keyword evidence="5" id="KW-0472">Membrane</keyword>
<evidence type="ECO:0000256" key="2">
    <source>
        <dbReference type="ARBA" id="ARBA00022729"/>
    </source>
</evidence>
<dbReference type="PANTHER" id="PTHR33044">
    <property type="entry name" value="BIFUNCTIONAL INHIBITOR/LIPID-TRANSFER PROTEIN/SEED STORAGE 2S ALBUMIN SUPERFAMILY PROTEIN-RELATED"/>
    <property type="match status" value="1"/>
</dbReference>
<feature type="chain" id="PRO_5044190320" evidence="6">
    <location>
        <begin position="28"/>
        <end position="179"/>
    </location>
</feature>
<dbReference type="SMART" id="SM00499">
    <property type="entry name" value="AAI"/>
    <property type="match status" value="1"/>
</dbReference>
<keyword evidence="4" id="KW-0325">Glycoprotein</keyword>
<dbReference type="GO" id="GO:0005783">
    <property type="term" value="C:endoplasmic reticulum"/>
    <property type="evidence" value="ECO:0007669"/>
    <property type="project" value="EnsemblPlants"/>
</dbReference>
<dbReference type="SUPFAM" id="SSF47699">
    <property type="entry name" value="Bifunctional inhibitor/lipid-transfer protein/seed storage 2S albumin"/>
    <property type="match status" value="1"/>
</dbReference>
<evidence type="ECO:0000256" key="4">
    <source>
        <dbReference type="ARBA" id="ARBA00023180"/>
    </source>
</evidence>
<sequence>MASSSSCSSCLFRALFLMMMCMGVVMSDDPLATKCSNDFQKLMGCLEYATAKKDTPSEDCCSSVTDIKGKEPVCLCFIIQQTHSGSQSVTSLGLQFGRLLQLPAACKLANASLSDCPKLLKLSPNSTDAAIFTNATKASSSTSSSTSAVPASSAGIIDHILLVVALVTVVASSMLLSIL</sequence>
<dbReference type="GO" id="GO:0005886">
    <property type="term" value="C:plasma membrane"/>
    <property type="evidence" value="ECO:0007669"/>
    <property type="project" value="EnsemblPlants"/>
</dbReference>
<organism evidence="8 9">
    <name type="scientific">Dioscorea cayennensis subsp. rotundata</name>
    <name type="common">White Guinea yam</name>
    <name type="synonym">Dioscorea rotundata</name>
    <dbReference type="NCBI Taxonomy" id="55577"/>
    <lineage>
        <taxon>Eukaryota</taxon>
        <taxon>Viridiplantae</taxon>
        <taxon>Streptophyta</taxon>
        <taxon>Embryophyta</taxon>
        <taxon>Tracheophyta</taxon>
        <taxon>Spermatophyta</taxon>
        <taxon>Magnoliopsida</taxon>
        <taxon>Liliopsida</taxon>
        <taxon>Dioscoreales</taxon>
        <taxon>Dioscoreaceae</taxon>
        <taxon>Dioscorea</taxon>
    </lineage>
</organism>
<dbReference type="Pfam" id="PF14368">
    <property type="entry name" value="LTP_2"/>
    <property type="match status" value="1"/>
</dbReference>
<feature type="domain" description="Bifunctional inhibitor/plant lipid transfer protein/seed storage helical" evidence="7">
    <location>
        <begin position="35"/>
        <end position="116"/>
    </location>
</feature>
<evidence type="ECO:0000256" key="6">
    <source>
        <dbReference type="SAM" id="SignalP"/>
    </source>
</evidence>
<proteinExistence type="inferred from homology"/>
<dbReference type="Proteomes" id="UP001515500">
    <property type="component" value="Chromosome 4"/>
</dbReference>
<evidence type="ECO:0000256" key="1">
    <source>
        <dbReference type="ARBA" id="ARBA00009748"/>
    </source>
</evidence>
<dbReference type="InterPro" id="IPR016140">
    <property type="entry name" value="Bifunc_inhib/LTP/seed_store"/>
</dbReference>
<reference evidence="9" key="1">
    <citation type="submission" date="2025-08" db="UniProtKB">
        <authorList>
            <consortium name="RefSeq"/>
        </authorList>
    </citation>
    <scope>IDENTIFICATION</scope>
</reference>
<dbReference type="GO" id="GO:0050832">
    <property type="term" value="P:defense response to fungus"/>
    <property type="evidence" value="ECO:0007669"/>
    <property type="project" value="EnsemblPlants"/>
</dbReference>
<evidence type="ECO:0000313" key="9">
    <source>
        <dbReference type="RefSeq" id="XP_039121368.1"/>
    </source>
</evidence>
<evidence type="ECO:0000256" key="3">
    <source>
        <dbReference type="ARBA" id="ARBA00023157"/>
    </source>
</evidence>
<accession>A0AB40B3K4</accession>
<dbReference type="CDD" id="cd00010">
    <property type="entry name" value="AAI_LTSS"/>
    <property type="match status" value="1"/>
</dbReference>
<keyword evidence="5" id="KW-0812">Transmembrane</keyword>
<keyword evidence="3" id="KW-1015">Disulfide bond</keyword>
<dbReference type="GO" id="GO:0008289">
    <property type="term" value="F:lipid binding"/>
    <property type="evidence" value="ECO:0007669"/>
    <property type="project" value="EnsemblPlants"/>
</dbReference>
<comment type="similarity">
    <text evidence="1">Belongs to the plant LTP family.</text>
</comment>
<dbReference type="GeneID" id="120258088"/>
<keyword evidence="2 6" id="KW-0732">Signal</keyword>
<feature type="signal peptide" evidence="6">
    <location>
        <begin position="1"/>
        <end position="27"/>
    </location>
</feature>
<evidence type="ECO:0000256" key="5">
    <source>
        <dbReference type="SAM" id="Phobius"/>
    </source>
</evidence>
<dbReference type="InterPro" id="IPR043325">
    <property type="entry name" value="LTSS"/>
</dbReference>
<dbReference type="InterPro" id="IPR036312">
    <property type="entry name" value="Bifun_inhib/LTP/seed_sf"/>
</dbReference>
<gene>
    <name evidence="9" type="primary">LOC120258088</name>
</gene>
<name>A0AB40B3K4_DIOCR</name>
<dbReference type="RefSeq" id="XP_039121368.1">
    <property type="nucleotide sequence ID" value="XM_039265434.1"/>
</dbReference>
<dbReference type="AlphaFoldDB" id="A0AB40B3K4"/>
<evidence type="ECO:0000259" key="7">
    <source>
        <dbReference type="SMART" id="SM00499"/>
    </source>
</evidence>
<evidence type="ECO:0000313" key="8">
    <source>
        <dbReference type="Proteomes" id="UP001515500"/>
    </source>
</evidence>
<dbReference type="GO" id="GO:0009505">
    <property type="term" value="C:plant-type cell wall"/>
    <property type="evidence" value="ECO:0007669"/>
    <property type="project" value="EnsemblPlants"/>
</dbReference>
<keyword evidence="5" id="KW-1133">Transmembrane helix</keyword>
<dbReference type="Gene3D" id="1.10.110.10">
    <property type="entry name" value="Plant lipid-transfer and hydrophobic proteins"/>
    <property type="match status" value="1"/>
</dbReference>
<dbReference type="GO" id="GO:0006869">
    <property type="term" value="P:lipid transport"/>
    <property type="evidence" value="ECO:0007669"/>
    <property type="project" value="EnsemblPlants"/>
</dbReference>
<protein>
    <submittedName>
        <fullName evidence="9">Non-specific lipid transfer protein GPI-anchored 1</fullName>
    </submittedName>
</protein>
<keyword evidence="8" id="KW-1185">Reference proteome</keyword>